<organism evidence="4 5">
    <name type="scientific">Sporosarcina newyorkensis 2681</name>
    <dbReference type="NCBI Taxonomy" id="1027292"/>
    <lineage>
        <taxon>Bacteria</taxon>
        <taxon>Bacillati</taxon>
        <taxon>Bacillota</taxon>
        <taxon>Bacilli</taxon>
        <taxon>Bacillales</taxon>
        <taxon>Caryophanaceae</taxon>
        <taxon>Sporosarcina</taxon>
    </lineage>
</organism>
<dbReference type="FunFam" id="3.90.550.10:FF:000003">
    <property type="entry name" value="2-C-methyl-D-erythritol 4-phosphate cytidylyltransferase"/>
    <property type="match status" value="1"/>
</dbReference>
<comment type="caution">
    <text evidence="4">The sequence shown here is derived from an EMBL/GenBank/DDBJ whole genome shotgun (WGS) entry which is preliminary data.</text>
</comment>
<dbReference type="eggNOG" id="COG1211">
    <property type="taxonomic scope" value="Bacteria"/>
</dbReference>
<dbReference type="AlphaFoldDB" id="F9DQ68"/>
<dbReference type="Gene3D" id="3.90.550.10">
    <property type="entry name" value="Spore Coat Polysaccharide Biosynthesis Protein SpsA, Chain A"/>
    <property type="match status" value="1"/>
</dbReference>
<dbReference type="CDD" id="cd02516">
    <property type="entry name" value="CDP-ME_synthetase"/>
    <property type="match status" value="1"/>
</dbReference>
<dbReference type="GO" id="GO:0050518">
    <property type="term" value="F:2-C-methyl-D-erythritol 4-phosphate cytidylyltransferase activity"/>
    <property type="evidence" value="ECO:0007669"/>
    <property type="project" value="UniProtKB-EC"/>
</dbReference>
<dbReference type="GO" id="GO:0008299">
    <property type="term" value="P:isoprenoid biosynthetic process"/>
    <property type="evidence" value="ECO:0007669"/>
    <property type="project" value="UniProtKB-KW"/>
</dbReference>
<keyword evidence="2 4" id="KW-0548">Nucleotidyltransferase</keyword>
<name>F9DQ68_9BACL</name>
<evidence type="ECO:0000256" key="3">
    <source>
        <dbReference type="ARBA" id="ARBA00023229"/>
    </source>
</evidence>
<dbReference type="PANTHER" id="PTHR32125">
    <property type="entry name" value="2-C-METHYL-D-ERYTHRITOL 4-PHOSPHATE CYTIDYLYLTRANSFERASE, CHLOROPLASTIC"/>
    <property type="match status" value="1"/>
</dbReference>
<dbReference type="InterPro" id="IPR050088">
    <property type="entry name" value="IspD/TarI_cytidylyltransf_bact"/>
</dbReference>
<sequence length="232" mass="26528">RGISMVSFILLAAGRGTRIEQQTPKQYLTIAGKPLLLHVLDKLAKVKEVNQLIICCEMEYKEQVEKMVHNHCPHLAYEIVEGGSTRQQSVWHGLQVCTNDVVVIHEAARPFVKSNEFTRLINDDADNVIYGIDISFTVLKGQQKVEGVLNRNELVNVQLPQKFSTFLLTTAYEQAMADQREFTEDASLFYSYHPTEKVSVLKGSEYNIKITYPIDFLIGETIYKEYILRQEV</sequence>
<evidence type="ECO:0000313" key="4">
    <source>
        <dbReference type="EMBL" id="EGQ27065.1"/>
    </source>
</evidence>
<evidence type="ECO:0000313" key="5">
    <source>
        <dbReference type="Proteomes" id="UP000005316"/>
    </source>
</evidence>
<dbReference type="InterPro" id="IPR034683">
    <property type="entry name" value="IspD/TarI"/>
</dbReference>
<dbReference type="Proteomes" id="UP000005316">
    <property type="component" value="Unassembled WGS sequence"/>
</dbReference>
<reference evidence="4 5" key="1">
    <citation type="submission" date="2011-04" db="EMBL/GenBank/DDBJ databases">
        <authorList>
            <person name="Muzny D."/>
            <person name="Qin X."/>
            <person name="Deng J."/>
            <person name="Jiang H."/>
            <person name="Liu Y."/>
            <person name="Qu J."/>
            <person name="Song X.-Z."/>
            <person name="Zhang L."/>
            <person name="Thornton R."/>
            <person name="Coyle M."/>
            <person name="Francisco L."/>
            <person name="Jackson L."/>
            <person name="Javaid M."/>
            <person name="Korchina V."/>
            <person name="Kovar C."/>
            <person name="Mata R."/>
            <person name="Mathew T."/>
            <person name="Ngo R."/>
            <person name="Nguyen L."/>
            <person name="Nguyen N."/>
            <person name="Okwuonu G."/>
            <person name="Ongeri F."/>
            <person name="Pham C."/>
            <person name="Simmons D."/>
            <person name="Wilczek-Boney K."/>
            <person name="Hale W."/>
            <person name="Jakkamsetti A."/>
            <person name="Pham P."/>
            <person name="Ruth R."/>
            <person name="San Lucas F."/>
            <person name="Warren J."/>
            <person name="Zhang J."/>
            <person name="Zhao Z."/>
            <person name="Zhou C."/>
            <person name="Zhu D."/>
            <person name="Lee S."/>
            <person name="Bess C."/>
            <person name="Blankenburg K."/>
            <person name="Forbes L."/>
            <person name="Fu Q."/>
            <person name="Gubbala S."/>
            <person name="Hirani K."/>
            <person name="Jayaseelan J.C."/>
            <person name="Lara F."/>
            <person name="Munidasa M."/>
            <person name="Palculict T."/>
            <person name="Patil S."/>
            <person name="Pu L.-L."/>
            <person name="Saada N."/>
            <person name="Tang L."/>
            <person name="Weissenberger G."/>
            <person name="Zhu Y."/>
            <person name="Hemphill L."/>
            <person name="Shang Y."/>
            <person name="Youmans B."/>
            <person name="Ayvaz T."/>
            <person name="Ross M."/>
            <person name="Santibanez J."/>
            <person name="Aqrawi P."/>
            <person name="Gross S."/>
            <person name="Joshi V."/>
            <person name="Fowler G."/>
            <person name="Nazareth L."/>
            <person name="Reid J."/>
            <person name="Worley K."/>
            <person name="Petrosino J."/>
            <person name="Highlander S."/>
            <person name="Gibbs R."/>
        </authorList>
    </citation>
    <scope>NUCLEOTIDE SEQUENCE [LARGE SCALE GENOMIC DNA]</scope>
    <source>
        <strain evidence="4 5">2681</strain>
    </source>
</reference>
<dbReference type="HOGENOM" id="CLU_061281_2_2_9"/>
<evidence type="ECO:0000256" key="2">
    <source>
        <dbReference type="ARBA" id="ARBA00022695"/>
    </source>
</evidence>
<feature type="non-terminal residue" evidence="4">
    <location>
        <position position="1"/>
    </location>
</feature>
<accession>F9DQ68</accession>
<dbReference type="InterPro" id="IPR029044">
    <property type="entry name" value="Nucleotide-diphossugar_trans"/>
</dbReference>
<evidence type="ECO:0000256" key="1">
    <source>
        <dbReference type="ARBA" id="ARBA00022679"/>
    </source>
</evidence>
<dbReference type="Pfam" id="PF01128">
    <property type="entry name" value="IspD"/>
    <property type="match status" value="1"/>
</dbReference>
<dbReference type="RefSeq" id="WP_009765815.1">
    <property type="nucleotide sequence ID" value="NZ_GL982997.1"/>
</dbReference>
<keyword evidence="1 4" id="KW-0808">Transferase</keyword>
<dbReference type="PANTHER" id="PTHR32125:SF4">
    <property type="entry name" value="2-C-METHYL-D-ERYTHRITOL 4-PHOSPHATE CYTIDYLYLTRANSFERASE, CHLOROPLASTIC"/>
    <property type="match status" value="1"/>
</dbReference>
<gene>
    <name evidence="4" type="ORF">HMPREF9372_0948</name>
</gene>
<proteinExistence type="predicted"/>
<keyword evidence="3" id="KW-0414">Isoprene biosynthesis</keyword>
<protein>
    <submittedName>
        <fullName evidence="4">2-C-methyl-D-erythritol 4-phosphate cytidylyltransferase</fullName>
        <ecNumber evidence="4">2.7.7.60</ecNumber>
    </submittedName>
</protein>
<dbReference type="EMBL" id="AFPZ01000022">
    <property type="protein sequence ID" value="EGQ27065.1"/>
    <property type="molecule type" value="Genomic_DNA"/>
</dbReference>
<dbReference type="SUPFAM" id="SSF53448">
    <property type="entry name" value="Nucleotide-diphospho-sugar transferases"/>
    <property type="match status" value="1"/>
</dbReference>
<dbReference type="EC" id="2.7.7.60" evidence="4"/>